<evidence type="ECO:0000313" key="2">
    <source>
        <dbReference type="Proteomes" id="UP001054945"/>
    </source>
</evidence>
<dbReference type="Proteomes" id="UP001054945">
    <property type="component" value="Unassembled WGS sequence"/>
</dbReference>
<comment type="caution">
    <text evidence="1">The sequence shown here is derived from an EMBL/GenBank/DDBJ whole genome shotgun (WGS) entry which is preliminary data.</text>
</comment>
<dbReference type="AlphaFoldDB" id="A0AAV4N6R5"/>
<proteinExistence type="predicted"/>
<accession>A0AAV4N6R5</accession>
<gene>
    <name evidence="1" type="ORF">CEXT_734711</name>
</gene>
<organism evidence="1 2">
    <name type="scientific">Caerostris extrusa</name>
    <name type="common">Bark spider</name>
    <name type="synonym">Caerostris bankana</name>
    <dbReference type="NCBI Taxonomy" id="172846"/>
    <lineage>
        <taxon>Eukaryota</taxon>
        <taxon>Metazoa</taxon>
        <taxon>Ecdysozoa</taxon>
        <taxon>Arthropoda</taxon>
        <taxon>Chelicerata</taxon>
        <taxon>Arachnida</taxon>
        <taxon>Araneae</taxon>
        <taxon>Araneomorphae</taxon>
        <taxon>Entelegynae</taxon>
        <taxon>Araneoidea</taxon>
        <taxon>Araneidae</taxon>
        <taxon>Caerostris</taxon>
    </lineage>
</organism>
<protein>
    <submittedName>
        <fullName evidence="1">Uncharacterized protein</fullName>
    </submittedName>
</protein>
<name>A0AAV4N6R5_CAEEX</name>
<sequence length="79" mass="8821">MLKLPSIFKPVELLIGTRNNPSTPTPLPTFPVLSGFPENCVVLFRPPPTFPAISLSRSITSSPPPLYSHRMHFRGFLDF</sequence>
<reference evidence="1 2" key="1">
    <citation type="submission" date="2021-06" db="EMBL/GenBank/DDBJ databases">
        <title>Caerostris extrusa draft genome.</title>
        <authorList>
            <person name="Kono N."/>
            <person name="Arakawa K."/>
        </authorList>
    </citation>
    <scope>NUCLEOTIDE SEQUENCE [LARGE SCALE GENOMIC DNA]</scope>
</reference>
<keyword evidence="2" id="KW-1185">Reference proteome</keyword>
<dbReference type="EMBL" id="BPLR01002946">
    <property type="protein sequence ID" value="GIX79505.1"/>
    <property type="molecule type" value="Genomic_DNA"/>
</dbReference>
<evidence type="ECO:0000313" key="1">
    <source>
        <dbReference type="EMBL" id="GIX79505.1"/>
    </source>
</evidence>